<keyword evidence="2" id="KW-1185">Reference proteome</keyword>
<dbReference type="AlphaFoldDB" id="A0A4Q1KP85"/>
<dbReference type="EMBL" id="SBKQ01000011">
    <property type="protein sequence ID" value="RXR30674.1"/>
    <property type="molecule type" value="Genomic_DNA"/>
</dbReference>
<comment type="caution">
    <text evidence="1">The sequence shown here is derived from an EMBL/GenBank/DDBJ whole genome shotgun (WGS) entry which is preliminary data.</text>
</comment>
<evidence type="ECO:0000313" key="2">
    <source>
        <dbReference type="Proteomes" id="UP000289734"/>
    </source>
</evidence>
<gene>
    <name evidence="1" type="ORF">EQG68_11490</name>
</gene>
<organism evidence="1 2">
    <name type="scientific">Flavobacterium piscinae</name>
    <dbReference type="NCBI Taxonomy" id="2506424"/>
    <lineage>
        <taxon>Bacteria</taxon>
        <taxon>Pseudomonadati</taxon>
        <taxon>Bacteroidota</taxon>
        <taxon>Flavobacteriia</taxon>
        <taxon>Flavobacteriales</taxon>
        <taxon>Flavobacteriaceae</taxon>
        <taxon>Flavobacterium</taxon>
    </lineage>
</organism>
<proteinExistence type="predicted"/>
<protein>
    <submittedName>
        <fullName evidence="1">Uncharacterized protein</fullName>
    </submittedName>
</protein>
<reference evidence="2" key="1">
    <citation type="submission" date="2019-01" db="EMBL/GenBank/DDBJ databases">
        <title>Cytophagaceae bacterium strain CAR-16.</title>
        <authorList>
            <person name="Chen W.-M."/>
        </authorList>
    </citation>
    <scope>NUCLEOTIDE SEQUENCE [LARGE SCALE GENOMIC DNA]</scope>
    <source>
        <strain evidence="2">ICH-30</strain>
    </source>
</reference>
<dbReference type="Proteomes" id="UP000289734">
    <property type="component" value="Unassembled WGS sequence"/>
</dbReference>
<sequence length="92" mass="11157">MIDETNKVISDKQRNEEIIKNKEIGITLTYHNRREHYSKILGSKQVFAIVITYHYDINKEFKTLWTTPEKFAEVMEKYREELKVYDRPTYVP</sequence>
<dbReference type="RefSeq" id="WP_129465028.1">
    <property type="nucleotide sequence ID" value="NZ_SBKQ01000011.1"/>
</dbReference>
<name>A0A4Q1KP85_9FLAO</name>
<evidence type="ECO:0000313" key="1">
    <source>
        <dbReference type="EMBL" id="RXR30674.1"/>
    </source>
</evidence>
<accession>A0A4Q1KP85</accession>